<dbReference type="RefSeq" id="WP_179277105.1">
    <property type="nucleotide sequence ID" value="NZ_BOMU01000035.1"/>
</dbReference>
<feature type="DNA-binding region" description="H-T-H motif" evidence="4">
    <location>
        <begin position="36"/>
        <end position="55"/>
    </location>
</feature>
<dbReference type="GO" id="GO:0003700">
    <property type="term" value="F:DNA-binding transcription factor activity"/>
    <property type="evidence" value="ECO:0007669"/>
    <property type="project" value="TreeGrafter"/>
</dbReference>
<dbReference type="Proteomes" id="UP000198415">
    <property type="component" value="Unassembled WGS sequence"/>
</dbReference>
<gene>
    <name evidence="6" type="ORF">SAMN06264365_10511</name>
</gene>
<dbReference type="InterPro" id="IPR049445">
    <property type="entry name" value="TetR_SbtR-like_C"/>
</dbReference>
<dbReference type="PANTHER" id="PTHR30055">
    <property type="entry name" value="HTH-TYPE TRANSCRIPTIONAL REGULATOR RUTR"/>
    <property type="match status" value="1"/>
</dbReference>
<reference evidence="6 7" key="1">
    <citation type="submission" date="2017-06" db="EMBL/GenBank/DDBJ databases">
        <authorList>
            <person name="Kim H.J."/>
            <person name="Triplett B.A."/>
        </authorList>
    </citation>
    <scope>NUCLEOTIDE SEQUENCE [LARGE SCALE GENOMIC DNA]</scope>
    <source>
        <strain evidence="6 7">DSM 43151</strain>
    </source>
</reference>
<evidence type="ECO:0000313" key="6">
    <source>
        <dbReference type="EMBL" id="SNR72073.1"/>
    </source>
</evidence>
<dbReference type="InterPro" id="IPR001647">
    <property type="entry name" value="HTH_TetR"/>
</dbReference>
<evidence type="ECO:0000313" key="7">
    <source>
        <dbReference type="Proteomes" id="UP000198415"/>
    </source>
</evidence>
<dbReference type="PROSITE" id="PS50977">
    <property type="entry name" value="HTH_TETR_2"/>
    <property type="match status" value="1"/>
</dbReference>
<feature type="domain" description="HTH tetR-type" evidence="5">
    <location>
        <begin position="14"/>
        <end position="73"/>
    </location>
</feature>
<dbReference type="InterPro" id="IPR036271">
    <property type="entry name" value="Tet_transcr_reg_TetR-rel_C_sf"/>
</dbReference>
<dbReference type="GO" id="GO:0000976">
    <property type="term" value="F:transcription cis-regulatory region binding"/>
    <property type="evidence" value="ECO:0007669"/>
    <property type="project" value="TreeGrafter"/>
</dbReference>
<evidence type="ECO:0000256" key="2">
    <source>
        <dbReference type="ARBA" id="ARBA00023125"/>
    </source>
</evidence>
<dbReference type="SUPFAM" id="SSF46689">
    <property type="entry name" value="Homeodomain-like"/>
    <property type="match status" value="1"/>
</dbReference>
<organism evidence="6 7">
    <name type="scientific">Actinoplanes regularis</name>
    <dbReference type="NCBI Taxonomy" id="52697"/>
    <lineage>
        <taxon>Bacteria</taxon>
        <taxon>Bacillati</taxon>
        <taxon>Actinomycetota</taxon>
        <taxon>Actinomycetes</taxon>
        <taxon>Micromonosporales</taxon>
        <taxon>Micromonosporaceae</taxon>
        <taxon>Actinoplanes</taxon>
    </lineage>
</organism>
<dbReference type="Pfam" id="PF21597">
    <property type="entry name" value="TetR_C_43"/>
    <property type="match status" value="1"/>
</dbReference>
<keyword evidence="3" id="KW-0804">Transcription</keyword>
<evidence type="ECO:0000256" key="3">
    <source>
        <dbReference type="ARBA" id="ARBA00023163"/>
    </source>
</evidence>
<keyword evidence="1" id="KW-0805">Transcription regulation</keyword>
<proteinExistence type="predicted"/>
<accession>A0A238YN89</accession>
<evidence type="ECO:0000256" key="4">
    <source>
        <dbReference type="PROSITE-ProRule" id="PRU00335"/>
    </source>
</evidence>
<keyword evidence="7" id="KW-1185">Reference proteome</keyword>
<keyword evidence="2 4" id="KW-0238">DNA-binding</keyword>
<dbReference type="AlphaFoldDB" id="A0A238YN89"/>
<dbReference type="InterPro" id="IPR009057">
    <property type="entry name" value="Homeodomain-like_sf"/>
</dbReference>
<name>A0A238YN89_9ACTN</name>
<dbReference type="Pfam" id="PF00440">
    <property type="entry name" value="TetR_N"/>
    <property type="match status" value="1"/>
</dbReference>
<dbReference type="Gene3D" id="1.10.357.10">
    <property type="entry name" value="Tetracycline Repressor, domain 2"/>
    <property type="match status" value="1"/>
</dbReference>
<sequence>MSSAPVGGRRADAVRNRHLALEAATALVSESTATLTVEAIAKRAGLGAGTVVRAFGSKDALLDAAVSDLLRPVVDRARELLARAEPDRALRTFLAELMDFQSAHHGISNELRGLAVPTTTELRAELEQAVRAMIAGAQRTGTIRTDLAPDILADLIGQTAFAIARLGTGLADAYLTVLMDGLRPPTSANAEPTVSPA</sequence>
<dbReference type="SUPFAM" id="SSF48498">
    <property type="entry name" value="Tetracyclin repressor-like, C-terminal domain"/>
    <property type="match status" value="1"/>
</dbReference>
<dbReference type="PANTHER" id="PTHR30055:SF234">
    <property type="entry name" value="HTH-TYPE TRANSCRIPTIONAL REGULATOR BETI"/>
    <property type="match status" value="1"/>
</dbReference>
<protein>
    <submittedName>
        <fullName evidence="6">Transcriptional regulator, TetR family</fullName>
    </submittedName>
</protein>
<dbReference type="InterPro" id="IPR050109">
    <property type="entry name" value="HTH-type_TetR-like_transc_reg"/>
</dbReference>
<dbReference type="EMBL" id="FZNR01000005">
    <property type="protein sequence ID" value="SNR72073.1"/>
    <property type="molecule type" value="Genomic_DNA"/>
</dbReference>
<evidence type="ECO:0000256" key="1">
    <source>
        <dbReference type="ARBA" id="ARBA00023015"/>
    </source>
</evidence>
<evidence type="ECO:0000259" key="5">
    <source>
        <dbReference type="PROSITE" id="PS50977"/>
    </source>
</evidence>